<dbReference type="EMBL" id="JBAMIC010000001">
    <property type="protein sequence ID" value="KAK7116667.1"/>
    <property type="molecule type" value="Genomic_DNA"/>
</dbReference>
<evidence type="ECO:0000256" key="1">
    <source>
        <dbReference type="SAM" id="MobiDB-lite"/>
    </source>
</evidence>
<evidence type="ECO:0000256" key="2">
    <source>
        <dbReference type="SAM" id="SignalP"/>
    </source>
</evidence>
<comment type="caution">
    <text evidence="3">The sequence shown here is derived from an EMBL/GenBank/DDBJ whole genome shotgun (WGS) entry which is preliminary data.</text>
</comment>
<sequence length="111" mass="13235">MALMRTTLLLSLVMMWFIASPWSRVSADNEYLDHDFDEHEPDDEDFFHEDHDRDHDVHEPADEDHSHEQRDLDQQKARDEDHFPEVPDGIMLEDTAEPIEEGKQRNPRLRT</sequence>
<accession>A0AAN9C3R9</accession>
<evidence type="ECO:0000313" key="3">
    <source>
        <dbReference type="EMBL" id="KAK7116667.1"/>
    </source>
</evidence>
<evidence type="ECO:0000313" key="4">
    <source>
        <dbReference type="Proteomes" id="UP001374579"/>
    </source>
</evidence>
<gene>
    <name evidence="3" type="ORF">V1264_002304</name>
</gene>
<evidence type="ECO:0008006" key="5">
    <source>
        <dbReference type="Google" id="ProtNLM"/>
    </source>
</evidence>
<proteinExistence type="predicted"/>
<feature type="compositionally biased region" description="Acidic residues" evidence="1">
    <location>
        <begin position="38"/>
        <end position="47"/>
    </location>
</feature>
<dbReference type="AlphaFoldDB" id="A0AAN9C3R9"/>
<keyword evidence="2" id="KW-0732">Signal</keyword>
<feature type="chain" id="PRO_5042980329" description="Secreted protein" evidence="2">
    <location>
        <begin position="28"/>
        <end position="111"/>
    </location>
</feature>
<reference evidence="3 4" key="1">
    <citation type="submission" date="2024-02" db="EMBL/GenBank/DDBJ databases">
        <title>Chromosome-scale genome assembly of the rough periwinkle Littorina saxatilis.</title>
        <authorList>
            <person name="De Jode A."/>
            <person name="Faria R."/>
            <person name="Formenti G."/>
            <person name="Sims Y."/>
            <person name="Smith T.P."/>
            <person name="Tracey A."/>
            <person name="Wood J.M.D."/>
            <person name="Zagrodzka Z.B."/>
            <person name="Johannesson K."/>
            <person name="Butlin R.K."/>
            <person name="Leder E.H."/>
        </authorList>
    </citation>
    <scope>NUCLEOTIDE SEQUENCE [LARGE SCALE GENOMIC DNA]</scope>
    <source>
        <strain evidence="3">Snail1</strain>
        <tissue evidence="3">Muscle</tissue>
    </source>
</reference>
<keyword evidence="4" id="KW-1185">Reference proteome</keyword>
<feature type="signal peptide" evidence="2">
    <location>
        <begin position="1"/>
        <end position="27"/>
    </location>
</feature>
<dbReference type="Proteomes" id="UP001374579">
    <property type="component" value="Unassembled WGS sequence"/>
</dbReference>
<organism evidence="3 4">
    <name type="scientific">Littorina saxatilis</name>
    <dbReference type="NCBI Taxonomy" id="31220"/>
    <lineage>
        <taxon>Eukaryota</taxon>
        <taxon>Metazoa</taxon>
        <taxon>Spiralia</taxon>
        <taxon>Lophotrochozoa</taxon>
        <taxon>Mollusca</taxon>
        <taxon>Gastropoda</taxon>
        <taxon>Caenogastropoda</taxon>
        <taxon>Littorinimorpha</taxon>
        <taxon>Littorinoidea</taxon>
        <taxon>Littorinidae</taxon>
        <taxon>Littorina</taxon>
    </lineage>
</organism>
<feature type="compositionally biased region" description="Basic and acidic residues" evidence="1">
    <location>
        <begin position="48"/>
        <end position="85"/>
    </location>
</feature>
<feature type="region of interest" description="Disordered" evidence="1">
    <location>
        <begin position="34"/>
        <end position="111"/>
    </location>
</feature>
<name>A0AAN9C3R9_9CAEN</name>
<protein>
    <recommendedName>
        <fullName evidence="5">Secreted protein</fullName>
    </recommendedName>
</protein>